<reference evidence="1 2" key="1">
    <citation type="journal article" date="2016" name="Environ. Microbiol.">
        <title>Effector profiles distinguish formae speciales of Fusarium oxysporum.</title>
        <authorList>
            <person name="van Dam P."/>
            <person name="Fokkens L."/>
            <person name="Schmidt S.M."/>
            <person name="Linmans J.H."/>
            <person name="Kistler H.C."/>
            <person name="Ma L.J."/>
            <person name="Rep M."/>
        </authorList>
    </citation>
    <scope>NUCLEOTIDE SEQUENCE [LARGE SCALE GENOMIC DNA]</scope>
    <source>
        <strain evidence="1 2">Forc016</strain>
    </source>
</reference>
<reference evidence="1 2" key="2">
    <citation type="journal article" date="2017" name="Sci. Rep.">
        <title>A mobile pathogenicity chromosome in Fusarium oxysporum for infection of multiple cucurbit species.</title>
        <authorList>
            <person name="van Dam P."/>
            <person name="Fokkens L."/>
            <person name="Ayukawa Y."/>
            <person name="van der Gragt M."/>
            <person name="Ter Horst A."/>
            <person name="Brankovics B."/>
            <person name="Houterman P.M."/>
            <person name="Arie T."/>
            <person name="Rep M."/>
        </authorList>
    </citation>
    <scope>NUCLEOTIDE SEQUENCE [LARGE SCALE GENOMIC DNA]</scope>
    <source>
        <strain evidence="1 2">Forc016</strain>
    </source>
</reference>
<dbReference type="Proteomes" id="UP000219602">
    <property type="component" value="Chromosome 8"/>
</dbReference>
<dbReference type="EMBL" id="MABQ02000006">
    <property type="protein sequence ID" value="PCD32572.1"/>
    <property type="molecule type" value="Genomic_DNA"/>
</dbReference>
<accession>A0A2H3H6S1</accession>
<sequence length="208" mass="22484">MSTICMQQDLKVKPTCSGLESLYWAQSDAIGYPLSCDPVADGLLGPWPKRTLTLAQMLFAGRQNDRDLGSGSVVAASHSGLRFCLDTLTEITSDPQRACVVTVVPGKIEWNSFMYDMVRDQEASKTSTPRGTGYDAVSMTTVTKYDDLADSSTPGLTAELVIEEMFPESSSLSAIYRVSTAAFPGRHFSLGAAGIWGEAQLRVHSCKL</sequence>
<name>A0A2H3H6S1_FUSOX</name>
<dbReference type="STRING" id="327505.A0A2H3H6S1"/>
<evidence type="ECO:0000313" key="2">
    <source>
        <dbReference type="Proteomes" id="UP000219602"/>
    </source>
</evidence>
<evidence type="ECO:0000313" key="1">
    <source>
        <dbReference type="EMBL" id="PCD32572.1"/>
    </source>
</evidence>
<gene>
    <name evidence="1" type="ORF">AU210_008819</name>
</gene>
<comment type="caution">
    <text evidence="1">The sequence shown here is derived from an EMBL/GenBank/DDBJ whole genome shotgun (WGS) entry which is preliminary data.</text>
</comment>
<organism evidence="1 2">
    <name type="scientific">Fusarium oxysporum f. sp. radicis-cucumerinum</name>
    <dbReference type="NCBI Taxonomy" id="327505"/>
    <lineage>
        <taxon>Eukaryota</taxon>
        <taxon>Fungi</taxon>
        <taxon>Dikarya</taxon>
        <taxon>Ascomycota</taxon>
        <taxon>Pezizomycotina</taxon>
        <taxon>Sordariomycetes</taxon>
        <taxon>Hypocreomycetidae</taxon>
        <taxon>Hypocreales</taxon>
        <taxon>Nectriaceae</taxon>
        <taxon>Fusarium</taxon>
        <taxon>Fusarium oxysporum species complex</taxon>
    </lineage>
</organism>
<proteinExistence type="predicted"/>
<dbReference type="AlphaFoldDB" id="A0A2H3H6S1"/>
<protein>
    <submittedName>
        <fullName evidence="1">Uncharacterized protein</fullName>
    </submittedName>
</protein>